<feature type="domain" description="Ig-like" evidence="1">
    <location>
        <begin position="637"/>
        <end position="714"/>
    </location>
</feature>
<evidence type="ECO:0000313" key="3">
    <source>
        <dbReference type="Proteomes" id="UP000004834"/>
    </source>
</evidence>
<dbReference type="Pfam" id="PF19081">
    <property type="entry name" value="Ig_7"/>
    <property type="match status" value="1"/>
</dbReference>
<organism evidence="2 3">
    <name type="scientific">Myroides odoratimimus CIP 101113</name>
    <dbReference type="NCBI Taxonomy" id="883154"/>
    <lineage>
        <taxon>Bacteria</taxon>
        <taxon>Pseudomonadati</taxon>
        <taxon>Bacteroidota</taxon>
        <taxon>Flavobacteriia</taxon>
        <taxon>Flavobacteriales</taxon>
        <taxon>Flavobacteriaceae</taxon>
        <taxon>Myroides</taxon>
    </lineage>
</organism>
<dbReference type="EMBL" id="AGEE01000033">
    <property type="protein sequence ID" value="EHO09195.1"/>
    <property type="molecule type" value="Genomic_DNA"/>
</dbReference>
<name>A0AAV3F0Y5_9FLAO</name>
<accession>A0AAV3F0Y5</accession>
<dbReference type="Proteomes" id="UP000004834">
    <property type="component" value="Unassembled WGS sequence"/>
</dbReference>
<sequence length="833" mass="90647">MIKLYNKRVLKGLLSYLLLCCTLLIVKGDMYGQSIVPFTPRKSSQAPGEYKNKPNYKLQGDFIIFGNTSHYPKNYNPNVDNTQVTQYIDIDDDPNTINSSLAELKLPNSCTEIVYAGLYWVGSLTTGVNSVNVTQNGITKTLYNNTIKLKHVKENAYTNLTSDYTYDVGGNSHSYASYVDITNYVREKGIGDYYVADLGFDIETPTRNKIGGWGIVVIYRNTLMPWKDITVMDGLINVNPNMIVDVDLSGFKTPTVGNVNISMGYVAGEGDRIYNGDYLAIRNAANTAWVKLSHASNSPDNFFNSTISPDNFKRVPKYTDNLGIDLGKFDLPNNNNVLINNNQTSTKIQLGTTLEGYYMTSVVFAVDSYVTDILAENKVKSGAVDNGTVGPAQEIEWDLTVKNTGSEAVGGGQIEIPIPPSLHYISSTVDQSKDVKGTVTWTPPNGTTSTDPSKVPGGKLVWKFDKDLPVADFNKVLGQITYKLKVVNCMILSSTANNCMTGMNFNGTVGGVGKITGSKLNIPLVKSNDQCGGRDEDDFRVNYSVPSCPGVVNGVKIYEEYCTVPANIIKRATIINDYPPGTKFYSMIPGIANYKQSEITGDFPSSSTGILYYAIAPGAAEDCYMKLSAIYKGVTSTPTVNNVSFCFGQPVVLNNQPSKAGLKLYYYDSATATSPLTSPPAPTTVGTHTYYVAEGEYINGADCIGPRKSFTITIFVLPSVTTVLGPIDLCVNMNYAVTINTENAVEHWIEYTLPSAPTVWKKHDANSFPNGQLSFKVGGILTFTNITKDLDKVTLRVAVRSANGCIGYSNPFPITVTDCGGIVNPMLLTPAGK</sequence>
<dbReference type="AlphaFoldDB" id="A0AAV3F0Y5"/>
<protein>
    <recommendedName>
        <fullName evidence="1">Ig-like domain-containing protein</fullName>
    </recommendedName>
</protein>
<reference evidence="2 3" key="1">
    <citation type="submission" date="2011-11" db="EMBL/GenBank/DDBJ databases">
        <title>The Genome Sequence of Myroides odoratimimus CIP 101113.</title>
        <authorList>
            <person name="Earl A."/>
            <person name="Ward D."/>
            <person name="Feldgarden M."/>
            <person name="Gevers D."/>
            <person name="Huys G."/>
            <person name="Young S.K."/>
            <person name="Zeng Q."/>
            <person name="Gargeya S."/>
            <person name="Fitzgerald M."/>
            <person name="Haas B."/>
            <person name="Abouelleil A."/>
            <person name="Alvarado L."/>
            <person name="Arachchi H.M."/>
            <person name="Berlin A."/>
            <person name="Brown A."/>
            <person name="Chapman S.B."/>
            <person name="Chen Z."/>
            <person name="Dunbar C."/>
            <person name="Freedman E."/>
            <person name="Gearin G."/>
            <person name="Goldberg J."/>
            <person name="Griggs A."/>
            <person name="Gujja S."/>
            <person name="Heiman D."/>
            <person name="Howarth C."/>
            <person name="Larson L."/>
            <person name="Lui A."/>
            <person name="MacDonald P.J.P."/>
            <person name="Montmayeur A."/>
            <person name="Murphy C."/>
            <person name="Neiman D."/>
            <person name="Pearson M."/>
            <person name="Priest M."/>
            <person name="Roberts A."/>
            <person name="Saif S."/>
            <person name="Shea T."/>
            <person name="Shenoy N."/>
            <person name="Sisk P."/>
            <person name="Stolte C."/>
            <person name="Sykes S."/>
            <person name="Wortman J."/>
            <person name="Nusbaum C."/>
            <person name="Birren B."/>
        </authorList>
    </citation>
    <scope>NUCLEOTIDE SEQUENCE [LARGE SCALE GENOMIC DNA]</scope>
    <source>
        <strain evidence="2 3">CIP 101113</strain>
    </source>
</reference>
<dbReference type="RefSeq" id="WP_006264068.1">
    <property type="nucleotide sequence ID" value="NZ_JH590838.1"/>
</dbReference>
<comment type="caution">
    <text evidence="2">The sequence shown here is derived from an EMBL/GenBank/DDBJ whole genome shotgun (WGS) entry which is preliminary data.</text>
</comment>
<evidence type="ECO:0000313" key="2">
    <source>
        <dbReference type="EMBL" id="EHO09195.1"/>
    </source>
</evidence>
<dbReference type="InterPro" id="IPR044023">
    <property type="entry name" value="Ig_7"/>
</dbReference>
<proteinExistence type="predicted"/>
<evidence type="ECO:0000259" key="1">
    <source>
        <dbReference type="Pfam" id="PF19081"/>
    </source>
</evidence>
<gene>
    <name evidence="2" type="ORF">HMPREF9715_02483</name>
</gene>